<proteinExistence type="predicted"/>
<gene>
    <name evidence="1" type="ORF">BDN72DRAFT_836556</name>
</gene>
<organism evidence="1 2">
    <name type="scientific">Pluteus cervinus</name>
    <dbReference type="NCBI Taxonomy" id="181527"/>
    <lineage>
        <taxon>Eukaryota</taxon>
        <taxon>Fungi</taxon>
        <taxon>Dikarya</taxon>
        <taxon>Basidiomycota</taxon>
        <taxon>Agaricomycotina</taxon>
        <taxon>Agaricomycetes</taxon>
        <taxon>Agaricomycetidae</taxon>
        <taxon>Agaricales</taxon>
        <taxon>Pluteineae</taxon>
        <taxon>Pluteaceae</taxon>
        <taxon>Pluteus</taxon>
    </lineage>
</organism>
<sequence>MSHELHSLYMLARSKLDLSVSKDSNSLHRWVLLKNSIIQSTAAPPSATAKTVYTLDDDEDDAEPEADSFMFPDAGSVGHHTTANSEAEWLDSLLEGMGDDDEDEFGTDSEDVHVSALPAEDDDIFTPLSSPTSSSEDLPHHQPSYYPAPVVSYHVSLHSPLVSLSEFDSPFVAPSPYAAEVPLPYPDLDEVPEVIEDTSDDESDAPTTPSLGRSSSSTLLSLPPLSPQQPRQPSPIVYVEDKDSYFHRFDFDPLPFPIDHSNDSYNLRYQEC</sequence>
<name>A0ACD3B2A8_9AGAR</name>
<protein>
    <submittedName>
        <fullName evidence="1">Uncharacterized protein</fullName>
    </submittedName>
</protein>
<evidence type="ECO:0000313" key="2">
    <source>
        <dbReference type="Proteomes" id="UP000308600"/>
    </source>
</evidence>
<dbReference type="Proteomes" id="UP000308600">
    <property type="component" value="Unassembled WGS sequence"/>
</dbReference>
<dbReference type="EMBL" id="ML208288">
    <property type="protein sequence ID" value="TFK72165.1"/>
    <property type="molecule type" value="Genomic_DNA"/>
</dbReference>
<accession>A0ACD3B2A8</accession>
<keyword evidence="2" id="KW-1185">Reference proteome</keyword>
<evidence type="ECO:0000313" key="1">
    <source>
        <dbReference type="EMBL" id="TFK72165.1"/>
    </source>
</evidence>
<reference evidence="1 2" key="1">
    <citation type="journal article" date="2019" name="Nat. Ecol. Evol.">
        <title>Megaphylogeny resolves global patterns of mushroom evolution.</title>
        <authorList>
            <person name="Varga T."/>
            <person name="Krizsan K."/>
            <person name="Foldi C."/>
            <person name="Dima B."/>
            <person name="Sanchez-Garcia M."/>
            <person name="Sanchez-Ramirez S."/>
            <person name="Szollosi G.J."/>
            <person name="Szarkandi J.G."/>
            <person name="Papp V."/>
            <person name="Albert L."/>
            <person name="Andreopoulos W."/>
            <person name="Angelini C."/>
            <person name="Antonin V."/>
            <person name="Barry K.W."/>
            <person name="Bougher N.L."/>
            <person name="Buchanan P."/>
            <person name="Buyck B."/>
            <person name="Bense V."/>
            <person name="Catcheside P."/>
            <person name="Chovatia M."/>
            <person name="Cooper J."/>
            <person name="Damon W."/>
            <person name="Desjardin D."/>
            <person name="Finy P."/>
            <person name="Geml J."/>
            <person name="Haridas S."/>
            <person name="Hughes K."/>
            <person name="Justo A."/>
            <person name="Karasinski D."/>
            <person name="Kautmanova I."/>
            <person name="Kiss B."/>
            <person name="Kocsube S."/>
            <person name="Kotiranta H."/>
            <person name="LaButti K.M."/>
            <person name="Lechner B.E."/>
            <person name="Liimatainen K."/>
            <person name="Lipzen A."/>
            <person name="Lukacs Z."/>
            <person name="Mihaltcheva S."/>
            <person name="Morgado L.N."/>
            <person name="Niskanen T."/>
            <person name="Noordeloos M.E."/>
            <person name="Ohm R.A."/>
            <person name="Ortiz-Santana B."/>
            <person name="Ovrebo C."/>
            <person name="Racz N."/>
            <person name="Riley R."/>
            <person name="Savchenko A."/>
            <person name="Shiryaev A."/>
            <person name="Soop K."/>
            <person name="Spirin V."/>
            <person name="Szebenyi C."/>
            <person name="Tomsovsky M."/>
            <person name="Tulloss R.E."/>
            <person name="Uehling J."/>
            <person name="Grigoriev I.V."/>
            <person name="Vagvolgyi C."/>
            <person name="Papp T."/>
            <person name="Martin F.M."/>
            <person name="Miettinen O."/>
            <person name="Hibbett D.S."/>
            <person name="Nagy L.G."/>
        </authorList>
    </citation>
    <scope>NUCLEOTIDE SEQUENCE [LARGE SCALE GENOMIC DNA]</scope>
    <source>
        <strain evidence="1 2">NL-1719</strain>
    </source>
</reference>